<comment type="caution">
    <text evidence="2">The sequence shown here is derived from an EMBL/GenBank/DDBJ whole genome shotgun (WGS) entry which is preliminary data.</text>
</comment>
<dbReference type="GO" id="GO:0055085">
    <property type="term" value="P:transmembrane transport"/>
    <property type="evidence" value="ECO:0007669"/>
    <property type="project" value="InterPro"/>
</dbReference>
<proteinExistence type="predicted"/>
<accession>A0A8T8S9W9</accession>
<reference evidence="2" key="1">
    <citation type="submission" date="2016-04" db="EMBL/GenBank/DDBJ databases">
        <authorList>
            <person name="Nguyen H.D."/>
            <person name="Kesanakurti P."/>
            <person name="Cullis J."/>
            <person name="Levesque C.A."/>
            <person name="Hambleton S."/>
        </authorList>
    </citation>
    <scope>NUCLEOTIDE SEQUENCE</scope>
    <source>
        <strain evidence="2">DAOMC 238032</strain>
    </source>
</reference>
<dbReference type="PANTHER" id="PTHR11814">
    <property type="entry name" value="SULFATE TRANSPORTER"/>
    <property type="match status" value="1"/>
</dbReference>
<sequence>MHGSQLQHTAGINHGDLEIFNIALGALSLEPFSSSPPRFSDKWLTSYNLQWGIGDLIAGITVALLLVSQSMCYAQLLQPDVTIGPVAVMSLQTGQAITKVLARHPAEWRPDHIASAIAFLCGAI</sequence>
<dbReference type="Proteomes" id="UP000077671">
    <property type="component" value="Unassembled WGS sequence"/>
</dbReference>
<name>A0A8T8S9W9_9BASI</name>
<organism evidence="2 3">
    <name type="scientific">Tilletia caries</name>
    <name type="common">wheat bunt fungus</name>
    <dbReference type="NCBI Taxonomy" id="13290"/>
    <lineage>
        <taxon>Eukaryota</taxon>
        <taxon>Fungi</taxon>
        <taxon>Dikarya</taxon>
        <taxon>Basidiomycota</taxon>
        <taxon>Ustilaginomycotina</taxon>
        <taxon>Exobasidiomycetes</taxon>
        <taxon>Tilletiales</taxon>
        <taxon>Tilletiaceae</taxon>
        <taxon>Tilletia</taxon>
    </lineage>
</organism>
<evidence type="ECO:0000313" key="3">
    <source>
        <dbReference type="Proteomes" id="UP000077671"/>
    </source>
</evidence>
<feature type="transmembrane region" description="Helical" evidence="1">
    <location>
        <begin position="49"/>
        <end position="67"/>
    </location>
</feature>
<gene>
    <name evidence="2" type="ORF">A4X03_0g9665</name>
</gene>
<dbReference type="AlphaFoldDB" id="A0A8T8S9W9"/>
<keyword evidence="1" id="KW-0472">Membrane</keyword>
<keyword evidence="1" id="KW-0812">Transmembrane</keyword>
<protein>
    <recommendedName>
        <fullName evidence="4">SLC26A/SulP transporter domain-containing protein</fullName>
    </recommendedName>
</protein>
<evidence type="ECO:0008006" key="4">
    <source>
        <dbReference type="Google" id="ProtNLM"/>
    </source>
</evidence>
<dbReference type="InterPro" id="IPR001902">
    <property type="entry name" value="SLC26A/SulP_fam"/>
</dbReference>
<keyword evidence="1" id="KW-1133">Transmembrane helix</keyword>
<dbReference type="EMBL" id="LWDD02004113">
    <property type="protein sequence ID" value="KAE8235755.1"/>
    <property type="molecule type" value="Genomic_DNA"/>
</dbReference>
<reference evidence="2" key="2">
    <citation type="journal article" date="2019" name="IMA Fungus">
        <title>Genome sequencing and comparison of five Tilletia species to identify candidate genes for the detection of regulated species infecting wheat.</title>
        <authorList>
            <person name="Nguyen H.D.T."/>
            <person name="Sultana T."/>
            <person name="Kesanakurti P."/>
            <person name="Hambleton S."/>
        </authorList>
    </citation>
    <scope>NUCLEOTIDE SEQUENCE</scope>
    <source>
        <strain evidence="2">DAOMC 238032</strain>
    </source>
</reference>
<dbReference type="GO" id="GO:0016020">
    <property type="term" value="C:membrane"/>
    <property type="evidence" value="ECO:0007669"/>
    <property type="project" value="InterPro"/>
</dbReference>
<evidence type="ECO:0000313" key="2">
    <source>
        <dbReference type="EMBL" id="KAE8235755.1"/>
    </source>
</evidence>
<evidence type="ECO:0000256" key="1">
    <source>
        <dbReference type="SAM" id="Phobius"/>
    </source>
</evidence>